<dbReference type="Proteomes" id="UP000660270">
    <property type="component" value="Unassembled WGS sequence"/>
</dbReference>
<keyword evidence="3" id="KW-1185">Reference proteome</keyword>
<dbReference type="InterPro" id="IPR006342">
    <property type="entry name" value="FkbM_mtfrase"/>
</dbReference>
<name>A0ABR8IXX5_APHFL</name>
<evidence type="ECO:0000259" key="1">
    <source>
        <dbReference type="Pfam" id="PF05050"/>
    </source>
</evidence>
<evidence type="ECO:0000313" key="3">
    <source>
        <dbReference type="Proteomes" id="UP000660270"/>
    </source>
</evidence>
<dbReference type="RefSeq" id="WP_190589294.1">
    <property type="nucleotide sequence ID" value="NZ_JACJTM010000071.1"/>
</dbReference>
<dbReference type="Gene3D" id="3.40.50.150">
    <property type="entry name" value="Vaccinia Virus protein VP39"/>
    <property type="match status" value="1"/>
</dbReference>
<dbReference type="PANTHER" id="PTHR34203:SF15">
    <property type="entry name" value="SLL1173 PROTEIN"/>
    <property type="match status" value="1"/>
</dbReference>
<keyword evidence="2" id="KW-0489">Methyltransferase</keyword>
<dbReference type="SUPFAM" id="SSF53335">
    <property type="entry name" value="S-adenosyl-L-methionine-dependent methyltransferases"/>
    <property type="match status" value="1"/>
</dbReference>
<accession>A0ABR8IXX5</accession>
<feature type="domain" description="Methyltransferase FkbM" evidence="1">
    <location>
        <begin position="86"/>
        <end position="251"/>
    </location>
</feature>
<comment type="caution">
    <text evidence="2">The sequence shown here is derived from an EMBL/GenBank/DDBJ whole genome shotgun (WGS) entry which is preliminary data.</text>
</comment>
<reference evidence="2 3" key="1">
    <citation type="journal article" date="2020" name="ISME J.">
        <title>Comparative genomics reveals insights into cyanobacterial evolution and habitat adaptation.</title>
        <authorList>
            <person name="Chen M.Y."/>
            <person name="Teng W.K."/>
            <person name="Zhao L."/>
            <person name="Hu C.X."/>
            <person name="Zhou Y.K."/>
            <person name="Han B.P."/>
            <person name="Song L.R."/>
            <person name="Shu W.S."/>
        </authorList>
    </citation>
    <scope>NUCLEOTIDE SEQUENCE [LARGE SCALE GENOMIC DNA]</scope>
    <source>
        <strain evidence="2 3">FACHB-1249</strain>
    </source>
</reference>
<organism evidence="2 3">
    <name type="scientific">Aphanizomenon flos-aquae FACHB-1249</name>
    <dbReference type="NCBI Taxonomy" id="2692889"/>
    <lineage>
        <taxon>Bacteria</taxon>
        <taxon>Bacillati</taxon>
        <taxon>Cyanobacteriota</taxon>
        <taxon>Cyanophyceae</taxon>
        <taxon>Nostocales</taxon>
        <taxon>Aphanizomenonaceae</taxon>
        <taxon>Aphanizomenon</taxon>
    </lineage>
</organism>
<dbReference type="Pfam" id="PF05050">
    <property type="entry name" value="Methyltransf_21"/>
    <property type="match status" value="1"/>
</dbReference>
<dbReference type="GO" id="GO:0008168">
    <property type="term" value="F:methyltransferase activity"/>
    <property type="evidence" value="ECO:0007669"/>
    <property type="project" value="UniProtKB-KW"/>
</dbReference>
<keyword evidence="2" id="KW-0808">Transferase</keyword>
<dbReference type="GO" id="GO:0032259">
    <property type="term" value="P:methylation"/>
    <property type="evidence" value="ECO:0007669"/>
    <property type="project" value="UniProtKB-KW"/>
</dbReference>
<dbReference type="InterPro" id="IPR029063">
    <property type="entry name" value="SAM-dependent_MTases_sf"/>
</dbReference>
<sequence length="269" mass="30702">MMIKLFLKKIPLLWLRQKLYYRFFSKQAHKLSHLFDSVYLEFAPNIRLKLEPKDVGHQVIAFCGFYELELTRKIFALAKEGGLFVDVGANYGYFSCLWAAANPKNRVIAFEASPRNTSPLRENITNNNFQSRVEIHDIALGKEVGNLPFSFMSEEQTGWGGLSLKDEMNTINVPVVTLDQFWAESSYSTSTIDMLKIDTEGADTWVLQGAYQLLKEKRIKHIFFEENKVRMSALGILSETAKDLLLSCGYQITPMGSGEWYATLITVNE</sequence>
<dbReference type="InterPro" id="IPR052514">
    <property type="entry name" value="SAM-dependent_MTase"/>
</dbReference>
<dbReference type="NCBIfam" id="TIGR01444">
    <property type="entry name" value="fkbM_fam"/>
    <property type="match status" value="1"/>
</dbReference>
<dbReference type="EMBL" id="JACJTM010000071">
    <property type="protein sequence ID" value="MBD2687326.1"/>
    <property type="molecule type" value="Genomic_DNA"/>
</dbReference>
<protein>
    <submittedName>
        <fullName evidence="2">FkbM family methyltransferase</fullName>
    </submittedName>
</protein>
<proteinExistence type="predicted"/>
<gene>
    <name evidence="2" type="ORF">H6G43_19410</name>
</gene>
<evidence type="ECO:0000313" key="2">
    <source>
        <dbReference type="EMBL" id="MBD2687326.1"/>
    </source>
</evidence>
<dbReference type="PANTHER" id="PTHR34203">
    <property type="entry name" value="METHYLTRANSFERASE, FKBM FAMILY PROTEIN"/>
    <property type="match status" value="1"/>
</dbReference>